<proteinExistence type="predicted"/>
<dbReference type="PROSITE" id="PS51257">
    <property type="entry name" value="PROKAR_LIPOPROTEIN"/>
    <property type="match status" value="1"/>
</dbReference>
<gene>
    <name evidence="1" type="ORF">SAMN06264855_11575</name>
</gene>
<dbReference type="OrthoDB" id="387145at2157"/>
<keyword evidence="2" id="KW-1185">Reference proteome</keyword>
<dbReference type="EMBL" id="FZNQ01000015">
    <property type="protein sequence ID" value="SNR56267.1"/>
    <property type="molecule type" value="Genomic_DNA"/>
</dbReference>
<reference evidence="1 2" key="1">
    <citation type="submission" date="2017-06" db="EMBL/GenBank/DDBJ databases">
        <authorList>
            <person name="Kim H.J."/>
            <person name="Triplett B.A."/>
        </authorList>
    </citation>
    <scope>NUCLEOTIDE SEQUENCE [LARGE SCALE GENOMIC DNA]</scope>
    <source>
        <strain evidence="1 2">DSM 8800</strain>
    </source>
</reference>
<evidence type="ECO:0000313" key="1">
    <source>
        <dbReference type="EMBL" id="SNR56267.1"/>
    </source>
</evidence>
<dbReference type="AlphaFoldDB" id="A0A238XBD4"/>
<name>A0A238XBD4_HALVU</name>
<dbReference type="Proteomes" id="UP000198397">
    <property type="component" value="Unassembled WGS sequence"/>
</dbReference>
<sequence length="150" mass="16955">MKRRHYLSMGSACAIGGVAGCLSIFESDVQLAAVSVVNEYEEEQTLEIRVLDDGTEVQHSELDLDADDDPRRLRSERVDCVWSSEARPYTVEANIDDEWKPFDVAAEAKTDCVSVRLHLVSPTSYFWSTYPCEDVDESDSEYVCDFIDID</sequence>
<evidence type="ECO:0000313" key="2">
    <source>
        <dbReference type="Proteomes" id="UP000198397"/>
    </source>
</evidence>
<dbReference type="RefSeq" id="WP_089385474.1">
    <property type="nucleotide sequence ID" value="NZ_FZNQ01000015.1"/>
</dbReference>
<protein>
    <submittedName>
        <fullName evidence="1">Uncharacterized protein</fullName>
    </submittedName>
</protein>
<accession>A0A238XBD4</accession>
<organism evidence="1 2">
    <name type="scientific">Halorubrum vacuolatum</name>
    <name type="common">Natronobacterium vacuolatum</name>
    <dbReference type="NCBI Taxonomy" id="63740"/>
    <lineage>
        <taxon>Archaea</taxon>
        <taxon>Methanobacteriati</taxon>
        <taxon>Methanobacteriota</taxon>
        <taxon>Stenosarchaea group</taxon>
        <taxon>Halobacteria</taxon>
        <taxon>Halobacteriales</taxon>
        <taxon>Haloferacaceae</taxon>
        <taxon>Halorubrum</taxon>
    </lineage>
</organism>